<comment type="caution">
    <text evidence="3">The sequence shown here is derived from an EMBL/GenBank/DDBJ whole genome shotgun (WGS) entry which is preliminary data.</text>
</comment>
<feature type="domain" description="PhoU" evidence="2">
    <location>
        <begin position="18"/>
        <end position="105"/>
    </location>
</feature>
<dbReference type="InterPro" id="IPR026022">
    <property type="entry name" value="PhoU_dom"/>
</dbReference>
<organism evidence="3 4">
    <name type="scientific">Cytobacillus citreus</name>
    <dbReference type="NCBI Taxonomy" id="2833586"/>
    <lineage>
        <taxon>Bacteria</taxon>
        <taxon>Bacillati</taxon>
        <taxon>Bacillota</taxon>
        <taxon>Bacilli</taxon>
        <taxon>Bacillales</taxon>
        <taxon>Bacillaceae</taxon>
        <taxon>Cytobacillus</taxon>
    </lineage>
</organism>
<keyword evidence="1" id="KW-0963">Cytoplasm</keyword>
<reference evidence="3 4" key="1">
    <citation type="submission" date="2021-05" db="EMBL/GenBank/DDBJ databases">
        <title>Novel Bacillus species.</title>
        <authorList>
            <person name="Liu G."/>
        </authorList>
    </citation>
    <scope>NUCLEOTIDE SEQUENCE [LARGE SCALE GENOMIC DNA]</scope>
    <source>
        <strain evidence="3 4">FJAT-49705</strain>
    </source>
</reference>
<dbReference type="PIRSF" id="PIRSF003107">
    <property type="entry name" value="PhoU"/>
    <property type="match status" value="1"/>
</dbReference>
<dbReference type="SUPFAM" id="SSF109755">
    <property type="entry name" value="PhoU-like"/>
    <property type="match status" value="1"/>
</dbReference>
<evidence type="ECO:0000313" key="3">
    <source>
        <dbReference type="EMBL" id="MBS4191299.1"/>
    </source>
</evidence>
<evidence type="ECO:0000259" key="2">
    <source>
        <dbReference type="Pfam" id="PF01895"/>
    </source>
</evidence>
<accession>A0ABS5NWH9</accession>
<dbReference type="NCBIfam" id="TIGR02135">
    <property type="entry name" value="phoU_full"/>
    <property type="match status" value="1"/>
</dbReference>
<comment type="function">
    <text evidence="1">Plays a role in the regulation of phosphate uptake.</text>
</comment>
<keyword evidence="1" id="KW-0592">Phosphate transport</keyword>
<proteinExistence type="inferred from homology"/>
<dbReference type="InterPro" id="IPR038078">
    <property type="entry name" value="PhoU-like_sf"/>
</dbReference>
<feature type="domain" description="PhoU" evidence="2">
    <location>
        <begin position="121"/>
        <end position="206"/>
    </location>
</feature>
<keyword evidence="1" id="KW-0813">Transport</keyword>
<dbReference type="EMBL" id="JAGYPM010000003">
    <property type="protein sequence ID" value="MBS4191299.1"/>
    <property type="molecule type" value="Genomic_DNA"/>
</dbReference>
<protein>
    <recommendedName>
        <fullName evidence="1">Phosphate-specific transport system accessory protein PhoU</fullName>
    </recommendedName>
</protein>
<comment type="similarity">
    <text evidence="1">Belongs to the PhoU family.</text>
</comment>
<comment type="subcellular location">
    <subcellularLocation>
        <location evidence="1">Cytoplasm</location>
    </subcellularLocation>
</comment>
<keyword evidence="4" id="KW-1185">Reference proteome</keyword>
<sequence length="219" mass="24952">MPVRGKFDIDLKELQEKLLELGSFAETALSKSIEALETQNIEMALEIIDDDSNANLMYEDINDFAILLIAKQQPVAIDLRRIIVAIKIAANIERIADFAVNIAKSTIRIGSEPLVKPIVHIKEMHKITLEMLKLSLEAFNDEDIIKAKKLADMDDTVDDLYGQTIRDLMQINLQKPEYLPQILQLSFICRYLERAADHITNIAESILFLVKGRQYDLNK</sequence>
<dbReference type="Gene3D" id="1.20.58.220">
    <property type="entry name" value="Phosphate transport system protein phou homolog 2, domain 2"/>
    <property type="match status" value="1"/>
</dbReference>
<dbReference type="PANTHER" id="PTHR42930">
    <property type="entry name" value="PHOSPHATE-SPECIFIC TRANSPORT SYSTEM ACCESSORY PROTEIN PHOU"/>
    <property type="match status" value="1"/>
</dbReference>
<dbReference type="InterPro" id="IPR028366">
    <property type="entry name" value="PhoU"/>
</dbReference>
<comment type="subunit">
    <text evidence="1">Homodimer.</text>
</comment>
<dbReference type="Pfam" id="PF01895">
    <property type="entry name" value="PhoU"/>
    <property type="match status" value="2"/>
</dbReference>
<gene>
    <name evidence="3" type="primary">phoU</name>
    <name evidence="3" type="ORF">KHA94_14005</name>
</gene>
<evidence type="ECO:0000256" key="1">
    <source>
        <dbReference type="PIRNR" id="PIRNR003107"/>
    </source>
</evidence>
<dbReference type="RefSeq" id="WP_213102747.1">
    <property type="nucleotide sequence ID" value="NZ_JAGYPM010000003.1"/>
</dbReference>
<name>A0ABS5NWH9_9BACI</name>
<evidence type="ECO:0000313" key="4">
    <source>
        <dbReference type="Proteomes" id="UP000681027"/>
    </source>
</evidence>
<dbReference type="PANTHER" id="PTHR42930:SF3">
    <property type="entry name" value="PHOSPHATE-SPECIFIC TRANSPORT SYSTEM ACCESSORY PROTEIN PHOU"/>
    <property type="match status" value="1"/>
</dbReference>
<dbReference type="Proteomes" id="UP000681027">
    <property type="component" value="Unassembled WGS sequence"/>
</dbReference>